<comment type="similarity">
    <text evidence="2">Belongs to the acyltransferase 3 family.</text>
</comment>
<accession>A0ABX6K411</accession>
<feature type="transmembrane region" description="Helical" evidence="7">
    <location>
        <begin position="12"/>
        <end position="33"/>
    </location>
</feature>
<feature type="transmembrane region" description="Helical" evidence="7">
    <location>
        <begin position="303"/>
        <end position="325"/>
    </location>
</feature>
<feature type="transmembrane region" description="Helical" evidence="7">
    <location>
        <begin position="90"/>
        <end position="109"/>
    </location>
</feature>
<feature type="transmembrane region" description="Helical" evidence="7">
    <location>
        <begin position="182"/>
        <end position="201"/>
    </location>
</feature>
<proteinExistence type="inferred from homology"/>
<name>A0ABX6K411_SALCS</name>
<evidence type="ECO:0000256" key="3">
    <source>
        <dbReference type="ARBA" id="ARBA00022475"/>
    </source>
</evidence>
<gene>
    <name evidence="9" type="ORF">HBA18_00385</name>
</gene>
<dbReference type="Proteomes" id="UP000501408">
    <property type="component" value="Chromosome 1"/>
</dbReference>
<evidence type="ECO:0000313" key="10">
    <source>
        <dbReference type="Proteomes" id="UP000501408"/>
    </source>
</evidence>
<feature type="transmembrane region" description="Helical" evidence="7">
    <location>
        <begin position="208"/>
        <end position="228"/>
    </location>
</feature>
<feature type="transmembrane region" description="Helical" evidence="7">
    <location>
        <begin position="240"/>
        <end position="259"/>
    </location>
</feature>
<comment type="subcellular location">
    <subcellularLocation>
        <location evidence="1">Cell membrane</location>
        <topology evidence="1">Multi-pass membrane protein</topology>
    </subcellularLocation>
</comment>
<evidence type="ECO:0000256" key="6">
    <source>
        <dbReference type="ARBA" id="ARBA00023136"/>
    </source>
</evidence>
<dbReference type="PANTHER" id="PTHR40074:SF2">
    <property type="entry name" value="O-ACETYLTRANSFERASE WECH"/>
    <property type="match status" value="1"/>
</dbReference>
<keyword evidence="10" id="KW-1185">Reference proteome</keyword>
<keyword evidence="9" id="KW-0012">Acyltransferase</keyword>
<reference evidence="9 10" key="1">
    <citation type="submission" date="2020-03" db="EMBL/GenBank/DDBJ databases">
        <title>Genome mining reveals the biosynthetic pathways of PHA and ectoines of the halophilic strain Salinivibrio costicola M318 isolated from fermented shrimp paste.</title>
        <authorList>
            <person name="Doan T.V."/>
            <person name="Tran L.T."/>
            <person name="Trieu T.A."/>
            <person name="Nguyen Q.V."/>
            <person name="Quach T.N."/>
            <person name="Phi T.Q."/>
            <person name="Kumar S."/>
        </authorList>
    </citation>
    <scope>NUCLEOTIDE SEQUENCE [LARGE SCALE GENOMIC DNA]</scope>
    <source>
        <strain evidence="9 10">M318</strain>
    </source>
</reference>
<dbReference type="EMBL" id="CP050266">
    <property type="protein sequence ID" value="QIR04966.1"/>
    <property type="molecule type" value="Genomic_DNA"/>
</dbReference>
<keyword evidence="5 7" id="KW-1133">Transmembrane helix</keyword>
<protein>
    <submittedName>
        <fullName evidence="9">Acyltransferase</fullName>
    </submittedName>
</protein>
<dbReference type="RefSeq" id="WP_167313807.1">
    <property type="nucleotide sequence ID" value="NZ_CP050266.1"/>
</dbReference>
<evidence type="ECO:0000256" key="5">
    <source>
        <dbReference type="ARBA" id="ARBA00022989"/>
    </source>
</evidence>
<dbReference type="InterPro" id="IPR002656">
    <property type="entry name" value="Acyl_transf_3_dom"/>
</dbReference>
<keyword evidence="6 7" id="KW-0472">Membrane</keyword>
<keyword evidence="3" id="KW-1003">Cell membrane</keyword>
<dbReference type="Pfam" id="PF01757">
    <property type="entry name" value="Acyl_transf_3"/>
    <property type="match status" value="1"/>
</dbReference>
<evidence type="ECO:0000256" key="4">
    <source>
        <dbReference type="ARBA" id="ARBA00022692"/>
    </source>
</evidence>
<evidence type="ECO:0000313" key="9">
    <source>
        <dbReference type="EMBL" id="QIR04966.1"/>
    </source>
</evidence>
<dbReference type="PANTHER" id="PTHR40074">
    <property type="entry name" value="O-ACETYLTRANSFERASE WECH"/>
    <property type="match status" value="1"/>
</dbReference>
<keyword evidence="9" id="KW-0808">Transferase</keyword>
<evidence type="ECO:0000259" key="8">
    <source>
        <dbReference type="Pfam" id="PF01757"/>
    </source>
</evidence>
<sequence>MQDDSSQGHIDYLDGLRVLAALFVVAIHVLGPYRMELGQIPDSDWLVAVGLNTASRWAVPVFIMISGLLLLSASKPFNWSHFLRRRVMKVVVPFVVWSGVFAVIAGLSAQGFSLATTLLTLQAAPWHETYYHLGFFYYYIPLLLWVPVLRPVLARLPSVAVALVGLLWIGVTAWYLAGGQGWWRNDFILYGGYLWLGFWLHQYPRARVLWWGLGVAALGATMYQVLATSLAHQRYITQGWLSYTTVNTVLISAAVFLAVRALMAGRASPTWLAKLSRYSLGIYLLHPLFLWPIRAYWPTLSPAWWWIPVLTLYAFSGAALVTAWLQRHRGTAWLVP</sequence>
<keyword evidence="4 7" id="KW-0812">Transmembrane</keyword>
<feature type="transmembrane region" description="Helical" evidence="7">
    <location>
        <begin position="129"/>
        <end position="149"/>
    </location>
</feature>
<feature type="transmembrane region" description="Helical" evidence="7">
    <location>
        <begin position="156"/>
        <end position="176"/>
    </location>
</feature>
<organism evidence="9 10">
    <name type="scientific">Salinivibrio costicola</name>
    <name type="common">Vibrio costicola</name>
    <dbReference type="NCBI Taxonomy" id="51367"/>
    <lineage>
        <taxon>Bacteria</taxon>
        <taxon>Pseudomonadati</taxon>
        <taxon>Pseudomonadota</taxon>
        <taxon>Gammaproteobacteria</taxon>
        <taxon>Vibrionales</taxon>
        <taxon>Vibrionaceae</taxon>
        <taxon>Salinivibrio</taxon>
    </lineage>
</organism>
<feature type="transmembrane region" description="Helical" evidence="7">
    <location>
        <begin position="45"/>
        <end position="70"/>
    </location>
</feature>
<evidence type="ECO:0000256" key="2">
    <source>
        <dbReference type="ARBA" id="ARBA00007400"/>
    </source>
</evidence>
<evidence type="ECO:0000256" key="1">
    <source>
        <dbReference type="ARBA" id="ARBA00004651"/>
    </source>
</evidence>
<feature type="domain" description="Acyltransferase 3" evidence="8">
    <location>
        <begin position="11"/>
        <end position="321"/>
    </location>
</feature>
<dbReference type="GO" id="GO:0016746">
    <property type="term" value="F:acyltransferase activity"/>
    <property type="evidence" value="ECO:0007669"/>
    <property type="project" value="UniProtKB-KW"/>
</dbReference>
<feature type="transmembrane region" description="Helical" evidence="7">
    <location>
        <begin position="280"/>
        <end position="297"/>
    </location>
</feature>
<evidence type="ECO:0000256" key="7">
    <source>
        <dbReference type="SAM" id="Phobius"/>
    </source>
</evidence>